<reference evidence="2 3" key="1">
    <citation type="journal article" date="2023" name="Plants (Basel)">
        <title>Bridging the Gap: Combining Genomics and Transcriptomics Approaches to Understand Stylosanthes scabra, an Orphan Legume from the Brazilian Caatinga.</title>
        <authorList>
            <person name="Ferreira-Neto J.R.C."/>
            <person name="da Silva M.D."/>
            <person name="Binneck E."/>
            <person name="de Melo N.F."/>
            <person name="da Silva R.H."/>
            <person name="de Melo A.L.T.M."/>
            <person name="Pandolfi V."/>
            <person name="Bustamante F.O."/>
            <person name="Brasileiro-Vidal A.C."/>
            <person name="Benko-Iseppon A.M."/>
        </authorList>
    </citation>
    <scope>NUCLEOTIDE SEQUENCE [LARGE SCALE GENOMIC DNA]</scope>
    <source>
        <tissue evidence="2">Leaves</tissue>
    </source>
</reference>
<organism evidence="2 3">
    <name type="scientific">Stylosanthes scabra</name>
    <dbReference type="NCBI Taxonomy" id="79078"/>
    <lineage>
        <taxon>Eukaryota</taxon>
        <taxon>Viridiplantae</taxon>
        <taxon>Streptophyta</taxon>
        <taxon>Embryophyta</taxon>
        <taxon>Tracheophyta</taxon>
        <taxon>Spermatophyta</taxon>
        <taxon>Magnoliopsida</taxon>
        <taxon>eudicotyledons</taxon>
        <taxon>Gunneridae</taxon>
        <taxon>Pentapetalae</taxon>
        <taxon>rosids</taxon>
        <taxon>fabids</taxon>
        <taxon>Fabales</taxon>
        <taxon>Fabaceae</taxon>
        <taxon>Papilionoideae</taxon>
        <taxon>50 kb inversion clade</taxon>
        <taxon>dalbergioids sensu lato</taxon>
        <taxon>Dalbergieae</taxon>
        <taxon>Pterocarpus clade</taxon>
        <taxon>Stylosanthes</taxon>
    </lineage>
</organism>
<evidence type="ECO:0000313" key="2">
    <source>
        <dbReference type="EMBL" id="MED6188426.1"/>
    </source>
</evidence>
<gene>
    <name evidence="2" type="ORF">PIB30_085837</name>
</gene>
<sequence>MGIIYRKSAKGSLESKKTEEQRKTELQEQNRALTPKRHYPCLGVAEQAFTLSPIQHSMPRRDARRLGVDGAARGLALHQASTPRRGPKCLGVIVSSLSSTKDLTTHA</sequence>
<protein>
    <submittedName>
        <fullName evidence="2">Uncharacterized protein</fullName>
    </submittedName>
</protein>
<name>A0ABU6WU66_9FABA</name>
<accession>A0ABU6WU66</accession>
<keyword evidence="3" id="KW-1185">Reference proteome</keyword>
<dbReference type="EMBL" id="JASCZI010182689">
    <property type="protein sequence ID" value="MED6188426.1"/>
    <property type="molecule type" value="Genomic_DNA"/>
</dbReference>
<evidence type="ECO:0000256" key="1">
    <source>
        <dbReference type="SAM" id="MobiDB-lite"/>
    </source>
</evidence>
<feature type="compositionally biased region" description="Basic and acidic residues" evidence="1">
    <location>
        <begin position="13"/>
        <end position="28"/>
    </location>
</feature>
<evidence type="ECO:0000313" key="3">
    <source>
        <dbReference type="Proteomes" id="UP001341840"/>
    </source>
</evidence>
<dbReference type="Proteomes" id="UP001341840">
    <property type="component" value="Unassembled WGS sequence"/>
</dbReference>
<proteinExistence type="predicted"/>
<comment type="caution">
    <text evidence="2">The sequence shown here is derived from an EMBL/GenBank/DDBJ whole genome shotgun (WGS) entry which is preliminary data.</text>
</comment>
<feature type="region of interest" description="Disordered" evidence="1">
    <location>
        <begin position="1"/>
        <end position="30"/>
    </location>
</feature>